<protein>
    <submittedName>
        <fullName evidence="2">Uncharacterized protein</fullName>
    </submittedName>
</protein>
<accession>A0A2T4BRW8</accession>
<keyword evidence="3" id="KW-1185">Reference proteome</keyword>
<dbReference type="Proteomes" id="UP000240760">
    <property type="component" value="Unassembled WGS sequence"/>
</dbReference>
<feature type="compositionally biased region" description="Polar residues" evidence="1">
    <location>
        <begin position="55"/>
        <end position="91"/>
    </location>
</feature>
<sequence length="104" mass="11401">MHLSPSGHFFHKSNHDLLSVHPHHHHTRPLNFHSRKPLLSVLSSSAPPPLRHSQKPSMQAVNTPSNSCTSPHQSNPIPTHNPQSTPTNSFSFPHPQALPIGSDG</sequence>
<dbReference type="EMBL" id="KZ679143">
    <property type="protein sequence ID" value="PTB72040.1"/>
    <property type="molecule type" value="Genomic_DNA"/>
</dbReference>
<dbReference type="AlphaFoldDB" id="A0A2T4BRW8"/>
<organism evidence="2 3">
    <name type="scientific">Trichoderma longibrachiatum ATCC 18648</name>
    <dbReference type="NCBI Taxonomy" id="983965"/>
    <lineage>
        <taxon>Eukaryota</taxon>
        <taxon>Fungi</taxon>
        <taxon>Dikarya</taxon>
        <taxon>Ascomycota</taxon>
        <taxon>Pezizomycotina</taxon>
        <taxon>Sordariomycetes</taxon>
        <taxon>Hypocreomycetidae</taxon>
        <taxon>Hypocreales</taxon>
        <taxon>Hypocreaceae</taxon>
        <taxon>Trichoderma</taxon>
    </lineage>
</organism>
<evidence type="ECO:0000313" key="3">
    <source>
        <dbReference type="Proteomes" id="UP000240760"/>
    </source>
</evidence>
<evidence type="ECO:0000313" key="2">
    <source>
        <dbReference type="EMBL" id="PTB72040.1"/>
    </source>
</evidence>
<name>A0A2T4BRW8_TRILO</name>
<feature type="region of interest" description="Disordered" evidence="1">
    <location>
        <begin position="40"/>
        <end position="104"/>
    </location>
</feature>
<gene>
    <name evidence="2" type="ORF">M440DRAFT_1098005</name>
</gene>
<evidence type="ECO:0000256" key="1">
    <source>
        <dbReference type="SAM" id="MobiDB-lite"/>
    </source>
</evidence>
<proteinExistence type="predicted"/>
<reference evidence="2 3" key="1">
    <citation type="submission" date="2016-07" db="EMBL/GenBank/DDBJ databases">
        <title>Multiple horizontal gene transfer events from other fungi enriched the ability of initially mycotrophic Trichoderma (Ascomycota) to feed on dead plant biomass.</title>
        <authorList>
            <consortium name="DOE Joint Genome Institute"/>
            <person name="Aerts A."/>
            <person name="Atanasova L."/>
            <person name="Chenthamara K."/>
            <person name="Zhang J."/>
            <person name="Grujic M."/>
            <person name="Henrissat B."/>
            <person name="Kuo A."/>
            <person name="Salamov A."/>
            <person name="Lipzen A."/>
            <person name="Labutti K."/>
            <person name="Barry K."/>
            <person name="Miao Y."/>
            <person name="Rahimi M.J."/>
            <person name="Shen Q."/>
            <person name="Grigoriev I.V."/>
            <person name="Kubicek C.P."/>
            <person name="Druzhinina I.S."/>
        </authorList>
    </citation>
    <scope>NUCLEOTIDE SEQUENCE [LARGE SCALE GENOMIC DNA]</scope>
    <source>
        <strain evidence="2 3">ATCC 18648</strain>
    </source>
</reference>